<protein>
    <recommendedName>
        <fullName evidence="3">Nuclear transport factor 2 family protein</fullName>
    </recommendedName>
</protein>
<sequence>MTSYLGSGNPATHRTDYTPEWLGNLAEDVTLEASVLNGILRGPEAVRTILGFARTLYDYQEFNFVGPYGDNGFVEDYTAIFRGNPIGSVVVINFNEAGQAQQIIINHRPLTSVVRWTTLMREHFTGTEYEPYFLSAAELAELA</sequence>
<dbReference type="Proteomes" id="UP000269438">
    <property type="component" value="Unassembled WGS sequence"/>
</dbReference>
<dbReference type="EMBL" id="RCUY01000005">
    <property type="protein sequence ID" value="RLP83221.1"/>
    <property type="molecule type" value="Genomic_DNA"/>
</dbReference>
<reference evidence="1 2" key="1">
    <citation type="submission" date="2018-10" db="EMBL/GenBank/DDBJ databases">
        <authorList>
            <person name="Li J."/>
        </authorList>
    </citation>
    <scope>NUCLEOTIDE SEQUENCE [LARGE SCALE GENOMIC DNA]</scope>
    <source>
        <strain evidence="1 2">JCM 11654</strain>
    </source>
</reference>
<dbReference type="RefSeq" id="WP_121688348.1">
    <property type="nucleotide sequence ID" value="NZ_RCUY01000005.1"/>
</dbReference>
<evidence type="ECO:0000313" key="1">
    <source>
        <dbReference type="EMBL" id="RLP83221.1"/>
    </source>
</evidence>
<name>A0A3L7AUL3_9MICO</name>
<comment type="caution">
    <text evidence="1">The sequence shown here is derived from an EMBL/GenBank/DDBJ whole genome shotgun (WGS) entry which is preliminary data.</text>
</comment>
<proteinExistence type="predicted"/>
<gene>
    <name evidence="1" type="ORF">D9V34_08310</name>
</gene>
<keyword evidence="2" id="KW-1185">Reference proteome</keyword>
<evidence type="ECO:0000313" key="2">
    <source>
        <dbReference type="Proteomes" id="UP000269438"/>
    </source>
</evidence>
<organism evidence="1 2">
    <name type="scientific">Mycetocola lacteus</name>
    <dbReference type="NCBI Taxonomy" id="76637"/>
    <lineage>
        <taxon>Bacteria</taxon>
        <taxon>Bacillati</taxon>
        <taxon>Actinomycetota</taxon>
        <taxon>Actinomycetes</taxon>
        <taxon>Micrococcales</taxon>
        <taxon>Microbacteriaceae</taxon>
        <taxon>Mycetocola</taxon>
    </lineage>
</organism>
<dbReference type="AlphaFoldDB" id="A0A3L7AUL3"/>
<accession>A0A3L7AUL3</accession>
<dbReference type="OrthoDB" id="3828472at2"/>
<evidence type="ECO:0008006" key="3">
    <source>
        <dbReference type="Google" id="ProtNLM"/>
    </source>
</evidence>
<dbReference type="Gene3D" id="3.10.450.50">
    <property type="match status" value="1"/>
</dbReference>